<dbReference type="GO" id="GO:0003677">
    <property type="term" value="F:DNA binding"/>
    <property type="evidence" value="ECO:0007669"/>
    <property type="project" value="UniProtKB-KW"/>
</dbReference>
<keyword evidence="3" id="KW-0804">Transcription</keyword>
<dbReference type="PANTHER" id="PTHR38445:SF7">
    <property type="entry name" value="GNTR-FAMILY TRANSCRIPTIONAL REGULATOR"/>
    <property type="match status" value="1"/>
</dbReference>
<proteinExistence type="predicted"/>
<dbReference type="AlphaFoldDB" id="A0A2V3DUI5"/>
<evidence type="ECO:0000256" key="3">
    <source>
        <dbReference type="ARBA" id="ARBA00023163"/>
    </source>
</evidence>
<sequence length="118" mass="12599">MLFRVDASSALSLADQIAIQVRSGVVDGSLAPGERLPPARDLGAALQINMHTVLRAYKALRDEGVIEMRQGRGAYVRHDAGPGLVRLTELAQQLVGEARKLGMSQQDIVRLIGGVAKA</sequence>
<name>A0A2V3DUI5_9MICC</name>
<dbReference type="InterPro" id="IPR036390">
    <property type="entry name" value="WH_DNA-bd_sf"/>
</dbReference>
<keyword evidence="1" id="KW-0805">Transcription regulation</keyword>
<evidence type="ECO:0000313" key="5">
    <source>
        <dbReference type="Proteomes" id="UP000246303"/>
    </source>
</evidence>
<dbReference type="PANTHER" id="PTHR38445">
    <property type="entry name" value="HTH-TYPE TRANSCRIPTIONAL REPRESSOR YTRA"/>
    <property type="match status" value="1"/>
</dbReference>
<dbReference type="OrthoDB" id="3192286at2"/>
<dbReference type="GO" id="GO:0003700">
    <property type="term" value="F:DNA-binding transcription factor activity"/>
    <property type="evidence" value="ECO:0007669"/>
    <property type="project" value="InterPro"/>
</dbReference>
<evidence type="ECO:0000256" key="1">
    <source>
        <dbReference type="ARBA" id="ARBA00023015"/>
    </source>
</evidence>
<dbReference type="SUPFAM" id="SSF46785">
    <property type="entry name" value="Winged helix' DNA-binding domain"/>
    <property type="match status" value="1"/>
</dbReference>
<dbReference type="Proteomes" id="UP000246303">
    <property type="component" value="Unassembled WGS sequence"/>
</dbReference>
<dbReference type="Gene3D" id="1.10.10.10">
    <property type="entry name" value="Winged helix-like DNA-binding domain superfamily/Winged helix DNA-binding domain"/>
    <property type="match status" value="1"/>
</dbReference>
<keyword evidence="2" id="KW-0238">DNA-binding</keyword>
<dbReference type="EMBL" id="QHLZ01000001">
    <property type="protein sequence ID" value="PXA69028.1"/>
    <property type="molecule type" value="Genomic_DNA"/>
</dbReference>
<dbReference type="InterPro" id="IPR036388">
    <property type="entry name" value="WH-like_DNA-bd_sf"/>
</dbReference>
<dbReference type="Pfam" id="PF00392">
    <property type="entry name" value="GntR"/>
    <property type="match status" value="1"/>
</dbReference>
<evidence type="ECO:0000256" key="2">
    <source>
        <dbReference type="ARBA" id="ARBA00023125"/>
    </source>
</evidence>
<evidence type="ECO:0000313" key="4">
    <source>
        <dbReference type="EMBL" id="PXA69028.1"/>
    </source>
</evidence>
<dbReference type="SMART" id="SM00345">
    <property type="entry name" value="HTH_GNTR"/>
    <property type="match status" value="1"/>
</dbReference>
<comment type="caution">
    <text evidence="4">The sequence shown here is derived from an EMBL/GenBank/DDBJ whole genome shotgun (WGS) entry which is preliminary data.</text>
</comment>
<gene>
    <name evidence="4" type="ORF">CVS29_00095</name>
</gene>
<dbReference type="RefSeq" id="WP_110104316.1">
    <property type="nucleotide sequence ID" value="NZ_JACBZZ010000001.1"/>
</dbReference>
<dbReference type="PROSITE" id="PS50949">
    <property type="entry name" value="HTH_GNTR"/>
    <property type="match status" value="1"/>
</dbReference>
<reference evidence="4 5" key="1">
    <citation type="submission" date="2018-05" db="EMBL/GenBank/DDBJ databases">
        <title>Genetic diversity of glacier-inhabiting Cryobacterium bacteria in China and description of Cryobacterium mengkeensis sp. nov. and Arthrobacter glacialis sp. nov.</title>
        <authorList>
            <person name="Liu Q."/>
            <person name="Xin Y.-H."/>
        </authorList>
    </citation>
    <scope>NUCLEOTIDE SEQUENCE [LARGE SCALE GENOMIC DNA]</scope>
    <source>
        <strain evidence="4 5">GP3</strain>
    </source>
</reference>
<organism evidence="4 5">
    <name type="scientific">Arthrobacter psychrochitiniphilus</name>
    <dbReference type="NCBI Taxonomy" id="291045"/>
    <lineage>
        <taxon>Bacteria</taxon>
        <taxon>Bacillati</taxon>
        <taxon>Actinomycetota</taxon>
        <taxon>Actinomycetes</taxon>
        <taxon>Micrococcales</taxon>
        <taxon>Micrococcaceae</taxon>
        <taxon>Arthrobacter</taxon>
    </lineage>
</organism>
<protein>
    <submittedName>
        <fullName evidence="4">GntR family transcriptional regulator</fullName>
    </submittedName>
</protein>
<keyword evidence="5" id="KW-1185">Reference proteome</keyword>
<dbReference type="InterPro" id="IPR000524">
    <property type="entry name" value="Tscrpt_reg_HTH_GntR"/>
</dbReference>
<dbReference type="CDD" id="cd07377">
    <property type="entry name" value="WHTH_GntR"/>
    <property type="match status" value="1"/>
</dbReference>
<accession>A0A2V3DUI5</accession>